<proteinExistence type="predicted"/>
<dbReference type="SUPFAM" id="SSF158682">
    <property type="entry name" value="TerB-like"/>
    <property type="match status" value="1"/>
</dbReference>
<feature type="region of interest" description="Disordered" evidence="1">
    <location>
        <begin position="58"/>
        <end position="80"/>
    </location>
</feature>
<feature type="compositionally biased region" description="Gly residues" evidence="1">
    <location>
        <begin position="58"/>
        <end position="75"/>
    </location>
</feature>
<dbReference type="CDD" id="cd07178">
    <property type="entry name" value="terB_like_YebE"/>
    <property type="match status" value="1"/>
</dbReference>
<dbReference type="Pfam" id="PF04391">
    <property type="entry name" value="DUF533"/>
    <property type="match status" value="1"/>
</dbReference>
<sequence>MSLVSTLGKMAVGMIVAKGVSKMVSGGSPSGGGLGGLLGSLAGGGGGSQGGGLGGLLGSLSGGGSQQQSGGGLGDLLGNLSNSQQRGGSAGGLGDLLGSLTGGQSSGGGFGGLSSMLGGGAAGAQQGGGLGGILDSLGGGSQAGAGGLGGMLNDALQGKAAEPSNEQELQAEVMLRAMISAAKADGDIDEAEQQKISEHLGDITADELELVRSIMSEPNDIDALVNSIPKGMEQQAYFMSLLAIDLDSQAEAEYLHKLSQGLGISQEMSNNIHEKLGAPVLYS</sequence>
<evidence type="ECO:0000256" key="1">
    <source>
        <dbReference type="SAM" id="MobiDB-lite"/>
    </source>
</evidence>
<name>A0A6S6S522_9GAMM</name>
<accession>A0A6S6S522</accession>
<protein>
    <submittedName>
        <fullName evidence="2">DUF533 domain-containing protein</fullName>
    </submittedName>
</protein>
<reference evidence="2" key="1">
    <citation type="submission" date="2020-01" db="EMBL/GenBank/DDBJ databases">
        <authorList>
            <person name="Meier V. D."/>
            <person name="Meier V D."/>
        </authorList>
    </citation>
    <scope>NUCLEOTIDE SEQUENCE</scope>
    <source>
        <strain evidence="2">HLG_WM_MAG_07</strain>
    </source>
</reference>
<dbReference type="AlphaFoldDB" id="A0A6S6S522"/>
<dbReference type="Gene3D" id="1.10.3680.10">
    <property type="entry name" value="TerB-like"/>
    <property type="match status" value="1"/>
</dbReference>
<gene>
    <name evidence="2" type="ORF">HELGO_WM31714</name>
</gene>
<dbReference type="InterPro" id="IPR029024">
    <property type="entry name" value="TerB-like"/>
</dbReference>
<dbReference type="EMBL" id="CACVAY010000023">
    <property type="protein sequence ID" value="CAA6804762.1"/>
    <property type="molecule type" value="Genomic_DNA"/>
</dbReference>
<evidence type="ECO:0000313" key="2">
    <source>
        <dbReference type="EMBL" id="CAA6804762.1"/>
    </source>
</evidence>
<organism evidence="2">
    <name type="scientific">uncultured Thiotrichaceae bacterium</name>
    <dbReference type="NCBI Taxonomy" id="298394"/>
    <lineage>
        <taxon>Bacteria</taxon>
        <taxon>Pseudomonadati</taxon>
        <taxon>Pseudomonadota</taxon>
        <taxon>Gammaproteobacteria</taxon>
        <taxon>Thiotrichales</taxon>
        <taxon>Thiotrichaceae</taxon>
        <taxon>environmental samples</taxon>
    </lineage>
</organism>
<dbReference type="InterPro" id="IPR007486">
    <property type="entry name" value="YebE"/>
</dbReference>